<sequence>MLSLCNLFTLSLLVVRGTLGAADASSSYFSPSTWKGWGGNFLNNRWQPNPALTVSNINSLTLKCSKTYPFGVSATPVIEGNVVYYPTGTVTLSPSPTPSIAPLPRSMATSSTSAQ</sequence>
<reference evidence="3" key="2">
    <citation type="submission" date="2023-06" db="EMBL/GenBank/DDBJ databases">
        <authorList>
            <consortium name="Lawrence Berkeley National Laboratory"/>
            <person name="Mondo S.J."/>
            <person name="Hensen N."/>
            <person name="Bonometti L."/>
            <person name="Westerberg I."/>
            <person name="Brannstrom I.O."/>
            <person name="Guillou S."/>
            <person name="Cros-Aarteil S."/>
            <person name="Calhoun S."/>
            <person name="Haridas S."/>
            <person name="Kuo A."/>
            <person name="Pangilinan J."/>
            <person name="Riley R."/>
            <person name="Labutti K."/>
            <person name="Andreopoulos B."/>
            <person name="Lipzen A."/>
            <person name="Chen C."/>
            <person name="Yanf M."/>
            <person name="Daum C."/>
            <person name="Ng V."/>
            <person name="Clum A."/>
            <person name="Steindorff A."/>
            <person name="Ohm R."/>
            <person name="Martin F."/>
            <person name="Silar P."/>
            <person name="Natvig D."/>
            <person name="Lalanne C."/>
            <person name="Gautier V."/>
            <person name="Ament-Velasquez S.L."/>
            <person name="Kruys A."/>
            <person name="Hutchinson M.I."/>
            <person name="Powell A.J."/>
            <person name="Barry K."/>
            <person name="Miller A.N."/>
            <person name="Grigoriev I.V."/>
            <person name="Debuchy R."/>
            <person name="Gladieux P."/>
            <person name="Thoren M.H."/>
            <person name="Johannesson H."/>
        </authorList>
    </citation>
    <scope>NUCLEOTIDE SEQUENCE</scope>
    <source>
        <strain evidence="3">CBS 626.80</strain>
    </source>
</reference>
<dbReference type="SUPFAM" id="SSF50998">
    <property type="entry name" value="Quinoprotein alcohol dehydrogenase-like"/>
    <property type="match status" value="1"/>
</dbReference>
<gene>
    <name evidence="3" type="ORF">QBC32DRAFT_365655</name>
</gene>
<proteinExistence type="predicted"/>
<dbReference type="Proteomes" id="UP001303222">
    <property type="component" value="Unassembled WGS sequence"/>
</dbReference>
<keyword evidence="4" id="KW-1185">Reference proteome</keyword>
<feature type="region of interest" description="Disordered" evidence="1">
    <location>
        <begin position="95"/>
        <end position="115"/>
    </location>
</feature>
<organism evidence="3 4">
    <name type="scientific">Pseudoneurospora amorphoporcata</name>
    <dbReference type="NCBI Taxonomy" id="241081"/>
    <lineage>
        <taxon>Eukaryota</taxon>
        <taxon>Fungi</taxon>
        <taxon>Dikarya</taxon>
        <taxon>Ascomycota</taxon>
        <taxon>Pezizomycotina</taxon>
        <taxon>Sordariomycetes</taxon>
        <taxon>Sordariomycetidae</taxon>
        <taxon>Sordariales</taxon>
        <taxon>Sordariaceae</taxon>
        <taxon>Pseudoneurospora</taxon>
    </lineage>
</organism>
<dbReference type="InterPro" id="IPR011047">
    <property type="entry name" value="Quinoprotein_ADH-like_sf"/>
</dbReference>
<feature type="signal peptide" evidence="2">
    <location>
        <begin position="1"/>
        <end position="20"/>
    </location>
</feature>
<evidence type="ECO:0000313" key="3">
    <source>
        <dbReference type="EMBL" id="KAK3947602.1"/>
    </source>
</evidence>
<comment type="caution">
    <text evidence="3">The sequence shown here is derived from an EMBL/GenBank/DDBJ whole genome shotgun (WGS) entry which is preliminary data.</text>
</comment>
<evidence type="ECO:0000256" key="2">
    <source>
        <dbReference type="SAM" id="SignalP"/>
    </source>
</evidence>
<keyword evidence="2" id="KW-0732">Signal</keyword>
<protein>
    <submittedName>
        <fullName evidence="3">Uncharacterized protein</fullName>
    </submittedName>
</protein>
<feature type="chain" id="PRO_5042930826" evidence="2">
    <location>
        <begin position="21"/>
        <end position="115"/>
    </location>
</feature>
<name>A0AAN6NKN4_9PEZI</name>
<dbReference type="Gene3D" id="2.140.10.10">
    <property type="entry name" value="Quinoprotein alcohol dehydrogenase-like superfamily"/>
    <property type="match status" value="1"/>
</dbReference>
<evidence type="ECO:0000256" key="1">
    <source>
        <dbReference type="SAM" id="MobiDB-lite"/>
    </source>
</evidence>
<accession>A0AAN6NKN4</accession>
<reference evidence="3" key="1">
    <citation type="journal article" date="2023" name="Mol. Phylogenet. Evol.">
        <title>Genome-scale phylogeny and comparative genomics of the fungal order Sordariales.</title>
        <authorList>
            <person name="Hensen N."/>
            <person name="Bonometti L."/>
            <person name="Westerberg I."/>
            <person name="Brannstrom I.O."/>
            <person name="Guillou S."/>
            <person name="Cros-Aarteil S."/>
            <person name="Calhoun S."/>
            <person name="Haridas S."/>
            <person name="Kuo A."/>
            <person name="Mondo S."/>
            <person name="Pangilinan J."/>
            <person name="Riley R."/>
            <person name="LaButti K."/>
            <person name="Andreopoulos B."/>
            <person name="Lipzen A."/>
            <person name="Chen C."/>
            <person name="Yan M."/>
            <person name="Daum C."/>
            <person name="Ng V."/>
            <person name="Clum A."/>
            <person name="Steindorff A."/>
            <person name="Ohm R.A."/>
            <person name="Martin F."/>
            <person name="Silar P."/>
            <person name="Natvig D.O."/>
            <person name="Lalanne C."/>
            <person name="Gautier V."/>
            <person name="Ament-Velasquez S.L."/>
            <person name="Kruys A."/>
            <person name="Hutchinson M.I."/>
            <person name="Powell A.J."/>
            <person name="Barry K."/>
            <person name="Miller A.N."/>
            <person name="Grigoriev I.V."/>
            <person name="Debuchy R."/>
            <person name="Gladieux P."/>
            <person name="Hiltunen Thoren M."/>
            <person name="Johannesson H."/>
        </authorList>
    </citation>
    <scope>NUCLEOTIDE SEQUENCE</scope>
    <source>
        <strain evidence="3">CBS 626.80</strain>
    </source>
</reference>
<dbReference type="AlphaFoldDB" id="A0AAN6NKN4"/>
<dbReference type="EMBL" id="MU859333">
    <property type="protein sequence ID" value="KAK3947602.1"/>
    <property type="molecule type" value="Genomic_DNA"/>
</dbReference>
<evidence type="ECO:0000313" key="4">
    <source>
        <dbReference type="Proteomes" id="UP001303222"/>
    </source>
</evidence>